<keyword evidence="1" id="KW-1185">Reference proteome</keyword>
<organism evidence="1 2">
    <name type="scientific">Romanomermis culicivorax</name>
    <name type="common">Nematode worm</name>
    <dbReference type="NCBI Taxonomy" id="13658"/>
    <lineage>
        <taxon>Eukaryota</taxon>
        <taxon>Metazoa</taxon>
        <taxon>Ecdysozoa</taxon>
        <taxon>Nematoda</taxon>
        <taxon>Enoplea</taxon>
        <taxon>Dorylaimia</taxon>
        <taxon>Mermithida</taxon>
        <taxon>Mermithoidea</taxon>
        <taxon>Mermithidae</taxon>
        <taxon>Romanomermis</taxon>
    </lineage>
</organism>
<protein>
    <submittedName>
        <fullName evidence="2">Uncharacterized protein</fullName>
    </submittedName>
</protein>
<evidence type="ECO:0000313" key="1">
    <source>
        <dbReference type="Proteomes" id="UP000887565"/>
    </source>
</evidence>
<reference evidence="2" key="1">
    <citation type="submission" date="2022-11" db="UniProtKB">
        <authorList>
            <consortium name="WormBaseParasite"/>
        </authorList>
    </citation>
    <scope>IDENTIFICATION</scope>
</reference>
<dbReference type="WBParaSite" id="nRc.2.0.1.t06310-RA">
    <property type="protein sequence ID" value="nRc.2.0.1.t06310-RA"/>
    <property type="gene ID" value="nRc.2.0.1.g06310"/>
</dbReference>
<dbReference type="AlphaFoldDB" id="A0A915HWX3"/>
<accession>A0A915HWX3</accession>
<proteinExistence type="predicted"/>
<dbReference type="InterPro" id="IPR035929">
    <property type="entry name" value="CoaB-like_sf"/>
</dbReference>
<sequence length="156" mass="17733">MEPLPLRAETENFHNRLFDVISIFPLKQKVPGRSLLLWKGWAARSTTANMIPLIHETKHKIQSSNGPLNLNLRLVPKMLKALVHQIVPNAFVVSFKLETDPEILLVIGNLLSRRRTEVIFVTNSSLEEIKLKESDQNAGIEIEELIIKKLTVLHST</sequence>
<dbReference type="Proteomes" id="UP000887565">
    <property type="component" value="Unplaced"/>
</dbReference>
<dbReference type="Gene3D" id="3.40.50.10300">
    <property type="entry name" value="CoaB-like"/>
    <property type="match status" value="1"/>
</dbReference>
<dbReference type="SUPFAM" id="SSF102645">
    <property type="entry name" value="CoaB-like"/>
    <property type="match status" value="1"/>
</dbReference>
<evidence type="ECO:0000313" key="2">
    <source>
        <dbReference type="WBParaSite" id="nRc.2.0.1.t06310-RA"/>
    </source>
</evidence>
<name>A0A915HWX3_ROMCU</name>